<organism evidence="1 2">
    <name type="scientific">Mucilaginibacter polytrichastri</name>
    <dbReference type="NCBI Taxonomy" id="1302689"/>
    <lineage>
        <taxon>Bacteria</taxon>
        <taxon>Pseudomonadati</taxon>
        <taxon>Bacteroidota</taxon>
        <taxon>Sphingobacteriia</taxon>
        <taxon>Sphingobacteriales</taxon>
        <taxon>Sphingobacteriaceae</taxon>
        <taxon>Mucilaginibacter</taxon>
    </lineage>
</organism>
<proteinExistence type="predicted"/>
<dbReference type="AlphaFoldDB" id="A0A1Q6A1C5"/>
<dbReference type="OrthoDB" id="8705346at2"/>
<name>A0A1Q6A1C5_9SPHI</name>
<dbReference type="Pfam" id="PF12306">
    <property type="entry name" value="PixA"/>
    <property type="match status" value="1"/>
</dbReference>
<dbReference type="RefSeq" id="WP_074490364.1">
    <property type="nucleotide sequence ID" value="NZ_FPAM01000024.1"/>
</dbReference>
<reference evidence="1 2" key="1">
    <citation type="submission" date="2016-11" db="EMBL/GenBank/DDBJ databases">
        <title>Whole Genome Sequencing of Mucilaginibacter polytrichastri RG4-7(T) isolated from the moss sample.</title>
        <authorList>
            <person name="Li Y."/>
        </authorList>
    </citation>
    <scope>NUCLEOTIDE SEQUENCE [LARGE SCALE GENOMIC DNA]</scope>
    <source>
        <strain evidence="1 2">RG4-7</strain>
    </source>
</reference>
<dbReference type="EMBL" id="MPPL01000001">
    <property type="protein sequence ID" value="OKS87814.1"/>
    <property type="molecule type" value="Genomic_DNA"/>
</dbReference>
<keyword evidence="2" id="KW-1185">Reference proteome</keyword>
<evidence type="ECO:0000313" key="1">
    <source>
        <dbReference type="EMBL" id="OKS87814.1"/>
    </source>
</evidence>
<dbReference type="Gene3D" id="2.60.40.3910">
    <property type="entry name" value="Inclusion body protein"/>
    <property type="match status" value="1"/>
</dbReference>
<dbReference type="InterPro" id="IPR021087">
    <property type="entry name" value="Uncharacterised_PixA/AidA"/>
</dbReference>
<evidence type="ECO:0008006" key="3">
    <source>
        <dbReference type="Google" id="ProtNLM"/>
    </source>
</evidence>
<dbReference type="Proteomes" id="UP000186720">
    <property type="component" value="Unassembled WGS sequence"/>
</dbReference>
<dbReference type="InterPro" id="IPR038712">
    <property type="entry name" value="PixA-like_sf"/>
</dbReference>
<accession>A0A1Q6A1C5</accession>
<comment type="caution">
    <text evidence="1">The sequence shown here is derived from an EMBL/GenBank/DDBJ whole genome shotgun (WGS) entry which is preliminary data.</text>
</comment>
<evidence type="ECO:0000313" key="2">
    <source>
        <dbReference type="Proteomes" id="UP000186720"/>
    </source>
</evidence>
<gene>
    <name evidence="1" type="ORF">RG47T_3277</name>
</gene>
<sequence length="179" mass="19106">MSIINIQILVDAAAIVAKALPAGSETNPTGLGSWSQSDVYISMTTQSGNVNNNEGQSELEVNANSGDTIEWSINTFDNNADNTVYLYNGTFNSQTQGIPASQAISPLVYLSVKVNNYLPPSGNVTGTPTLYQNQVAFAQATLLQPGVVLQYTLSFIVINNTTGSIVGYYSWDPFINVIG</sequence>
<protein>
    <recommendedName>
        <fullName evidence="3">Inclusion body protein</fullName>
    </recommendedName>
</protein>